<proteinExistence type="predicted"/>
<reference evidence="1" key="1">
    <citation type="submission" date="2018-05" db="EMBL/GenBank/DDBJ databases">
        <authorList>
            <person name="Lanie J.A."/>
            <person name="Ng W.-L."/>
            <person name="Kazmierczak K.M."/>
            <person name="Andrzejewski T.M."/>
            <person name="Davidsen T.M."/>
            <person name="Wayne K.J."/>
            <person name="Tettelin H."/>
            <person name="Glass J.I."/>
            <person name="Rusch D."/>
            <person name="Podicherti R."/>
            <person name="Tsui H.-C.T."/>
            <person name="Winkler M.E."/>
        </authorList>
    </citation>
    <scope>NUCLEOTIDE SEQUENCE</scope>
</reference>
<dbReference type="EMBL" id="UINC01006398">
    <property type="protein sequence ID" value="SVA27292.1"/>
    <property type="molecule type" value="Genomic_DNA"/>
</dbReference>
<gene>
    <name evidence="1" type="ORF">METZ01_LOCUS80146</name>
</gene>
<sequence>MIHKIQVSHITILKYIKESISIDLVIE</sequence>
<dbReference type="AlphaFoldDB" id="A0A381UGG8"/>
<evidence type="ECO:0000313" key="1">
    <source>
        <dbReference type="EMBL" id="SVA27292.1"/>
    </source>
</evidence>
<organism evidence="1">
    <name type="scientific">marine metagenome</name>
    <dbReference type="NCBI Taxonomy" id="408172"/>
    <lineage>
        <taxon>unclassified sequences</taxon>
        <taxon>metagenomes</taxon>
        <taxon>ecological metagenomes</taxon>
    </lineage>
</organism>
<feature type="non-terminal residue" evidence="1">
    <location>
        <position position="27"/>
    </location>
</feature>
<name>A0A381UGG8_9ZZZZ</name>
<accession>A0A381UGG8</accession>
<protein>
    <submittedName>
        <fullName evidence="1">Uncharacterized protein</fullName>
    </submittedName>
</protein>